<dbReference type="AlphaFoldDB" id="A0A218Y1B6"/>
<keyword evidence="4" id="KW-1185">Reference proteome</keyword>
<evidence type="ECO:0000313" key="3">
    <source>
        <dbReference type="Proteomes" id="UP000197138"/>
    </source>
</evidence>
<gene>
    <name evidence="1" type="ORF">CDL15_Pgr023347</name>
    <name evidence="2" type="ORF">CRG98_024962</name>
</gene>
<dbReference type="Proteomes" id="UP000197138">
    <property type="component" value="Unassembled WGS sequence"/>
</dbReference>
<sequence>MDTLVRSTSSGRGLRTFSRRNRRIAAASPDLMASSSYRRDRAKRRQIFLKTYRLKSAKSDLGSPSSGSSKLKKAVIKLKMELVSALSFTQIRSLRSCNCKSAISVSHPQAVEKRIWVLG</sequence>
<reference evidence="2 4" key="3">
    <citation type="submission" date="2017-11" db="EMBL/GenBank/DDBJ databases">
        <title>De-novo sequencing of pomegranate (Punica granatum L.) genome.</title>
        <authorList>
            <person name="Akparov Z."/>
            <person name="Amiraslanov A."/>
            <person name="Hajiyeva S."/>
            <person name="Abbasov M."/>
            <person name="Kaur K."/>
            <person name="Hamwieh A."/>
            <person name="Solovyev V."/>
            <person name="Salamov A."/>
            <person name="Braich B."/>
            <person name="Kosarev P."/>
            <person name="Mahmoud A."/>
            <person name="Hajiyev E."/>
            <person name="Babayeva S."/>
            <person name="Izzatullayeva V."/>
            <person name="Mammadov A."/>
            <person name="Mammadov A."/>
            <person name="Sharifova S."/>
            <person name="Ojaghi J."/>
            <person name="Eynullazada K."/>
            <person name="Bayramov B."/>
            <person name="Abdulazimova A."/>
            <person name="Shahmuradov I."/>
        </authorList>
    </citation>
    <scope>NUCLEOTIDE SEQUENCE [LARGE SCALE GENOMIC DNA]</scope>
    <source>
        <strain evidence="2">AG2017</strain>
        <strain evidence="4">cv. AG2017</strain>
        <tissue evidence="2">Leaf</tissue>
    </source>
</reference>
<evidence type="ECO:0000313" key="2">
    <source>
        <dbReference type="EMBL" id="PKI54611.1"/>
    </source>
</evidence>
<comment type="caution">
    <text evidence="1">The sequence shown here is derived from an EMBL/GenBank/DDBJ whole genome shotgun (WGS) entry which is preliminary data.</text>
</comment>
<evidence type="ECO:0000313" key="1">
    <source>
        <dbReference type="EMBL" id="OWM91014.1"/>
    </source>
</evidence>
<name>A0A218Y1B6_PUNGR</name>
<protein>
    <submittedName>
        <fullName evidence="1">Uncharacterized protein</fullName>
    </submittedName>
</protein>
<dbReference type="STRING" id="22663.A0A218Y1B6"/>
<proteinExistence type="predicted"/>
<dbReference type="EMBL" id="MTKT01000420">
    <property type="protein sequence ID" value="OWM91014.1"/>
    <property type="molecule type" value="Genomic_DNA"/>
</dbReference>
<accession>A0A218Y1B6</accession>
<reference evidence="3" key="1">
    <citation type="journal article" date="2017" name="Plant J.">
        <title>The pomegranate (Punica granatum L.) genome and the genomics of punicalagin biosynthesis.</title>
        <authorList>
            <person name="Qin G."/>
            <person name="Xu C."/>
            <person name="Ming R."/>
            <person name="Tang H."/>
            <person name="Guyot R."/>
            <person name="Kramer E.M."/>
            <person name="Hu Y."/>
            <person name="Yi X."/>
            <person name="Qi Y."/>
            <person name="Xu X."/>
            <person name="Gao Z."/>
            <person name="Pan H."/>
            <person name="Jian J."/>
            <person name="Tian Y."/>
            <person name="Yue Z."/>
            <person name="Xu Y."/>
        </authorList>
    </citation>
    <scope>NUCLEOTIDE SEQUENCE [LARGE SCALE GENOMIC DNA]</scope>
    <source>
        <strain evidence="3">cv. Dabenzi</strain>
    </source>
</reference>
<evidence type="ECO:0000313" key="4">
    <source>
        <dbReference type="Proteomes" id="UP000233551"/>
    </source>
</evidence>
<reference evidence="1" key="2">
    <citation type="submission" date="2017-06" db="EMBL/GenBank/DDBJ databases">
        <title>The pomegranate genome and the genomics of punicalagin biosynthesis.</title>
        <authorList>
            <person name="Xu C."/>
        </authorList>
    </citation>
    <scope>NUCLEOTIDE SEQUENCE [LARGE SCALE GENOMIC DNA]</scope>
    <source>
        <tissue evidence="1">Fresh leaf</tissue>
    </source>
</reference>
<organism evidence="1 3">
    <name type="scientific">Punica granatum</name>
    <name type="common">Pomegranate</name>
    <dbReference type="NCBI Taxonomy" id="22663"/>
    <lineage>
        <taxon>Eukaryota</taxon>
        <taxon>Viridiplantae</taxon>
        <taxon>Streptophyta</taxon>
        <taxon>Embryophyta</taxon>
        <taxon>Tracheophyta</taxon>
        <taxon>Spermatophyta</taxon>
        <taxon>Magnoliopsida</taxon>
        <taxon>eudicotyledons</taxon>
        <taxon>Gunneridae</taxon>
        <taxon>Pentapetalae</taxon>
        <taxon>rosids</taxon>
        <taxon>malvids</taxon>
        <taxon>Myrtales</taxon>
        <taxon>Lythraceae</taxon>
        <taxon>Punica</taxon>
    </lineage>
</organism>
<dbReference type="EMBL" id="PGOL01001776">
    <property type="protein sequence ID" value="PKI54611.1"/>
    <property type="molecule type" value="Genomic_DNA"/>
</dbReference>
<dbReference type="Proteomes" id="UP000233551">
    <property type="component" value="Unassembled WGS sequence"/>
</dbReference>